<feature type="compositionally biased region" description="Low complexity" evidence="1">
    <location>
        <begin position="105"/>
        <end position="123"/>
    </location>
</feature>
<feature type="compositionally biased region" description="Basic residues" evidence="1">
    <location>
        <begin position="15"/>
        <end position="31"/>
    </location>
</feature>
<dbReference type="PANTHER" id="PTHR44499:SF1">
    <property type="entry name" value="JOUBERIN"/>
    <property type="match status" value="1"/>
</dbReference>
<name>A0A1I8FH89_9PLAT</name>
<feature type="compositionally biased region" description="Basic and acidic residues" evidence="1">
    <location>
        <begin position="39"/>
        <end position="70"/>
    </location>
</feature>
<feature type="compositionally biased region" description="Low complexity" evidence="1">
    <location>
        <begin position="187"/>
        <end position="196"/>
    </location>
</feature>
<evidence type="ECO:0000256" key="1">
    <source>
        <dbReference type="SAM" id="MobiDB-lite"/>
    </source>
</evidence>
<feature type="region of interest" description="Disordered" evidence="1">
    <location>
        <begin position="395"/>
        <end position="418"/>
    </location>
</feature>
<feature type="region of interest" description="Disordered" evidence="1">
    <location>
        <begin position="1"/>
        <end position="210"/>
    </location>
</feature>
<feature type="compositionally biased region" description="Basic residues" evidence="1">
    <location>
        <begin position="401"/>
        <end position="410"/>
    </location>
</feature>
<dbReference type="WBParaSite" id="maker-unitig_33872-snap-gene-0.3-mRNA-1">
    <property type="protein sequence ID" value="maker-unitig_33872-snap-gene-0.3-mRNA-1"/>
    <property type="gene ID" value="maker-unitig_33872-snap-gene-0.3"/>
</dbReference>
<protein>
    <submittedName>
        <fullName evidence="3">C2 domain-containing protein</fullName>
    </submittedName>
</protein>
<dbReference type="Proteomes" id="UP000095280">
    <property type="component" value="Unplaced"/>
</dbReference>
<accession>A0A1I8FH89</accession>
<evidence type="ECO:0000313" key="3">
    <source>
        <dbReference type="WBParaSite" id="maker-unitig_33872-snap-gene-0.3-mRNA-1"/>
    </source>
</evidence>
<dbReference type="GO" id="GO:0036064">
    <property type="term" value="C:ciliary basal body"/>
    <property type="evidence" value="ECO:0007669"/>
    <property type="project" value="TreeGrafter"/>
</dbReference>
<reference evidence="3" key="1">
    <citation type="submission" date="2016-11" db="UniProtKB">
        <authorList>
            <consortium name="WormBaseParasite"/>
        </authorList>
    </citation>
    <scope>IDENTIFICATION</scope>
</reference>
<sequence length="530" mass="58231">MPMPAASTGEAPPKPRQKKKPPRSFRRRRRRYIDSLRSSLEKDRQEPLIEFEHLRSQSESEKRMSKGFVHDDDETAGGGTLSPTRKPRKKRQPTAAPAPGTQENPSSEPAIAAETAAAPVESSQQQLPPLNLNEKFEKPKAAAAAAGAATAEAEPEVEWRSRRRPPPPPRSSSSKQKKAQQTKPEESSLSSRSQSAMPPPPATDAAAASTSRRFDAAGIADEGLIVRLRVASNRPVENDTHIRHPRVRVHVVDTQAAATWPSRHPDRKVTSFYESVSFLLPVMTGECDFRRQGNTLPSRGWLYRVAWAFLRPHSLAAEATAAARSVYSYSKRCRCASPNRPIRGAGTCSTGTSLALGYPIRRLFYVTVEEFSPNRNNEQVAGRTRSQFRVSKQEGLGLAGRGRRGRRGRGRGGAEAEPRHRADYFQRVPGQLCKIPNKAARTLPNGHSRMLSVALSPDGRCGLPQPAAFRQWITAGAVLLHCRRGAGRGPALLAGKPEFNLLGHAGIVYDLGWSTQKSHVWFRLAEDCSA</sequence>
<dbReference type="GO" id="GO:0044458">
    <property type="term" value="P:motile cilium assembly"/>
    <property type="evidence" value="ECO:0007669"/>
    <property type="project" value="TreeGrafter"/>
</dbReference>
<keyword evidence="2" id="KW-1185">Reference proteome</keyword>
<dbReference type="AlphaFoldDB" id="A0A1I8FH89"/>
<organism evidence="2 3">
    <name type="scientific">Macrostomum lignano</name>
    <dbReference type="NCBI Taxonomy" id="282301"/>
    <lineage>
        <taxon>Eukaryota</taxon>
        <taxon>Metazoa</taxon>
        <taxon>Spiralia</taxon>
        <taxon>Lophotrochozoa</taxon>
        <taxon>Platyhelminthes</taxon>
        <taxon>Rhabditophora</taxon>
        <taxon>Macrostomorpha</taxon>
        <taxon>Macrostomida</taxon>
        <taxon>Macrostomidae</taxon>
        <taxon>Macrostomum</taxon>
    </lineage>
</organism>
<feature type="compositionally biased region" description="Low complexity" evidence="1">
    <location>
        <begin position="141"/>
        <end position="152"/>
    </location>
</feature>
<dbReference type="PANTHER" id="PTHR44499">
    <property type="entry name" value="JOUBERIN"/>
    <property type="match status" value="1"/>
</dbReference>
<dbReference type="InterPro" id="IPR052803">
    <property type="entry name" value="Cilium-Associated_Jouberin"/>
</dbReference>
<evidence type="ECO:0000313" key="2">
    <source>
        <dbReference type="Proteomes" id="UP000095280"/>
    </source>
</evidence>
<proteinExistence type="predicted"/>